<evidence type="ECO:0000256" key="1">
    <source>
        <dbReference type="SAM" id="Phobius"/>
    </source>
</evidence>
<gene>
    <name evidence="2" type="ORF">GCM10023226_10780</name>
</gene>
<comment type="caution">
    <text evidence="2">The sequence shown here is derived from an EMBL/GenBank/DDBJ whole genome shotgun (WGS) entry which is preliminary data.</text>
</comment>
<dbReference type="EMBL" id="BAABIM010000001">
    <property type="protein sequence ID" value="GAA4675473.1"/>
    <property type="molecule type" value="Genomic_DNA"/>
</dbReference>
<feature type="transmembrane region" description="Helical" evidence="1">
    <location>
        <begin position="111"/>
        <end position="133"/>
    </location>
</feature>
<keyword evidence="1" id="KW-0812">Transmembrane</keyword>
<keyword evidence="3" id="KW-1185">Reference proteome</keyword>
<name>A0ABP8VYB4_9ACTN</name>
<dbReference type="Proteomes" id="UP001500621">
    <property type="component" value="Unassembled WGS sequence"/>
</dbReference>
<proteinExistence type="predicted"/>
<protein>
    <submittedName>
        <fullName evidence="2">Uncharacterized protein</fullName>
    </submittedName>
</protein>
<accession>A0ABP8VYB4</accession>
<dbReference type="RefSeq" id="WP_345263402.1">
    <property type="nucleotide sequence ID" value="NZ_BAABIM010000001.1"/>
</dbReference>
<organism evidence="2 3">
    <name type="scientific">Nocardioides nanhaiensis</name>
    <dbReference type="NCBI Taxonomy" id="1476871"/>
    <lineage>
        <taxon>Bacteria</taxon>
        <taxon>Bacillati</taxon>
        <taxon>Actinomycetota</taxon>
        <taxon>Actinomycetes</taxon>
        <taxon>Propionibacteriales</taxon>
        <taxon>Nocardioidaceae</taxon>
        <taxon>Nocardioides</taxon>
    </lineage>
</organism>
<keyword evidence="1" id="KW-0472">Membrane</keyword>
<keyword evidence="1" id="KW-1133">Transmembrane helix</keyword>
<evidence type="ECO:0000313" key="3">
    <source>
        <dbReference type="Proteomes" id="UP001500621"/>
    </source>
</evidence>
<sequence length="150" mass="15022">MSGPLVGSPGVRAHLRAGGCVVAACGGLVALYLSPGLITTGDPIGGLRVVQAGLLSGVLAMLIVAAGNLLGPSRLPRMRALARSGTWWAITTMVGYLAVAAFVVTPEVRAVALPLAPVVLSLCVAAVILGVVTTHLDDATTRRESGTMGG</sequence>
<evidence type="ECO:0000313" key="2">
    <source>
        <dbReference type="EMBL" id="GAA4675473.1"/>
    </source>
</evidence>
<feature type="transmembrane region" description="Helical" evidence="1">
    <location>
        <begin position="53"/>
        <end position="73"/>
    </location>
</feature>
<feature type="transmembrane region" description="Helical" evidence="1">
    <location>
        <begin position="85"/>
        <end position="105"/>
    </location>
</feature>
<reference evidence="3" key="1">
    <citation type="journal article" date="2019" name="Int. J. Syst. Evol. Microbiol.">
        <title>The Global Catalogue of Microorganisms (GCM) 10K type strain sequencing project: providing services to taxonomists for standard genome sequencing and annotation.</title>
        <authorList>
            <consortium name="The Broad Institute Genomics Platform"/>
            <consortium name="The Broad Institute Genome Sequencing Center for Infectious Disease"/>
            <person name="Wu L."/>
            <person name="Ma J."/>
        </authorList>
    </citation>
    <scope>NUCLEOTIDE SEQUENCE [LARGE SCALE GENOMIC DNA]</scope>
    <source>
        <strain evidence="3">JCM 18127</strain>
    </source>
</reference>
<feature type="transmembrane region" description="Helical" evidence="1">
    <location>
        <begin position="15"/>
        <end position="33"/>
    </location>
</feature>